<keyword evidence="4" id="KW-0677">Repeat</keyword>
<evidence type="ECO:0000256" key="7">
    <source>
        <dbReference type="ARBA" id="ARBA00022989"/>
    </source>
</evidence>
<dbReference type="FunFam" id="2.60.40.60:FF:000104">
    <property type="entry name" value="cadherin-23 isoform X1"/>
    <property type="match status" value="1"/>
</dbReference>
<feature type="domain" description="Cadherin" evidence="14">
    <location>
        <begin position="150"/>
        <end position="273"/>
    </location>
</feature>
<dbReference type="GO" id="GO:0005509">
    <property type="term" value="F:calcium ion binding"/>
    <property type="evidence" value="ECO:0007669"/>
    <property type="project" value="UniProtKB-UniRule"/>
</dbReference>
<feature type="domain" description="Cadherin" evidence="14">
    <location>
        <begin position="1144"/>
        <end position="1246"/>
    </location>
</feature>
<dbReference type="EMBL" id="JAPFRF010000007">
    <property type="protein sequence ID" value="KAJ7326875.1"/>
    <property type="molecule type" value="Genomic_DNA"/>
</dbReference>
<dbReference type="PANTHER" id="PTHR24025:SF23">
    <property type="entry name" value="NEURAL-CADHERIN"/>
    <property type="match status" value="1"/>
</dbReference>
<dbReference type="GO" id="GO:0030154">
    <property type="term" value="P:cell differentiation"/>
    <property type="evidence" value="ECO:0007669"/>
    <property type="project" value="UniProtKB-ARBA"/>
</dbReference>
<evidence type="ECO:0000313" key="16">
    <source>
        <dbReference type="Proteomes" id="UP001142489"/>
    </source>
</evidence>
<feature type="domain" description="Cadherin" evidence="14">
    <location>
        <begin position="509"/>
        <end position="618"/>
    </location>
</feature>
<keyword evidence="5 10" id="KW-0106">Calcium</keyword>
<feature type="domain" description="Cadherin" evidence="14">
    <location>
        <begin position="1352"/>
        <end position="1455"/>
    </location>
</feature>
<feature type="region of interest" description="Disordered" evidence="11">
    <location>
        <begin position="2724"/>
        <end position="2786"/>
    </location>
</feature>
<feature type="compositionally biased region" description="Basic residues" evidence="11">
    <location>
        <begin position="376"/>
        <end position="397"/>
    </location>
</feature>
<feature type="domain" description="Cadherin" evidence="14">
    <location>
        <begin position="1668"/>
        <end position="1772"/>
    </location>
</feature>
<dbReference type="Pfam" id="PF00028">
    <property type="entry name" value="Cadherin"/>
    <property type="match status" value="19"/>
</dbReference>
<feature type="region of interest" description="Disordered" evidence="11">
    <location>
        <begin position="335"/>
        <end position="433"/>
    </location>
</feature>
<dbReference type="GO" id="GO:0003007">
    <property type="term" value="P:heart morphogenesis"/>
    <property type="evidence" value="ECO:0007669"/>
    <property type="project" value="UniProtKB-ARBA"/>
</dbReference>
<dbReference type="SUPFAM" id="SSF49313">
    <property type="entry name" value="Cadherin-like"/>
    <property type="match status" value="23"/>
</dbReference>
<dbReference type="FunFam" id="2.60.40.60:FF:000263">
    <property type="entry name" value="LOW QUALITY PROTEIN: protocadherin-23"/>
    <property type="match status" value="1"/>
</dbReference>
<dbReference type="InterPro" id="IPR020894">
    <property type="entry name" value="Cadherin_CS"/>
</dbReference>
<feature type="compositionally biased region" description="Basic and acidic residues" evidence="11">
    <location>
        <begin position="2749"/>
        <end position="2758"/>
    </location>
</feature>
<feature type="signal peptide" evidence="13">
    <location>
        <begin position="1"/>
        <end position="47"/>
    </location>
</feature>
<feature type="domain" description="Cadherin" evidence="14">
    <location>
        <begin position="2190"/>
        <end position="2305"/>
    </location>
</feature>
<dbReference type="FunFam" id="2.60.40.60:FF:000211">
    <property type="entry name" value="Dachsous cadherin-related 2"/>
    <property type="match status" value="1"/>
</dbReference>
<dbReference type="FunFam" id="2.60.40.60:FF:000080">
    <property type="entry name" value="FAT atypical cadherin 1"/>
    <property type="match status" value="1"/>
</dbReference>
<dbReference type="PRINTS" id="PR00205">
    <property type="entry name" value="CADHERIN"/>
</dbReference>
<evidence type="ECO:0000256" key="11">
    <source>
        <dbReference type="SAM" id="MobiDB-lite"/>
    </source>
</evidence>
<feature type="region of interest" description="Disordered" evidence="11">
    <location>
        <begin position="294"/>
        <end position="319"/>
    </location>
</feature>
<feature type="region of interest" description="Disordered" evidence="11">
    <location>
        <begin position="2671"/>
        <end position="2702"/>
    </location>
</feature>
<evidence type="ECO:0000313" key="15">
    <source>
        <dbReference type="EMBL" id="KAJ7326875.1"/>
    </source>
</evidence>
<proteinExistence type="predicted"/>
<feature type="domain" description="Cadherin" evidence="14">
    <location>
        <begin position="832"/>
        <end position="934"/>
    </location>
</feature>
<dbReference type="FunFam" id="2.60.40.60:FF:000278">
    <property type="entry name" value="LOW QUALITY PROTEIN: protocadherin-23"/>
    <property type="match status" value="1"/>
</dbReference>
<keyword evidence="3 13" id="KW-0732">Signal</keyword>
<dbReference type="GO" id="GO:0005886">
    <property type="term" value="C:plasma membrane"/>
    <property type="evidence" value="ECO:0007669"/>
    <property type="project" value="InterPro"/>
</dbReference>
<feature type="domain" description="Cadherin" evidence="14">
    <location>
        <begin position="1464"/>
        <end position="1563"/>
    </location>
</feature>
<reference evidence="15" key="1">
    <citation type="journal article" date="2023" name="DNA Res.">
        <title>Chromosome-level genome assembly of Phrynocephalus forsythii using third-generation DNA sequencing and Hi-C analysis.</title>
        <authorList>
            <person name="Qi Y."/>
            <person name="Zhao W."/>
            <person name="Zhao Y."/>
            <person name="Niu C."/>
            <person name="Cao S."/>
            <person name="Zhang Y."/>
        </authorList>
    </citation>
    <scope>NUCLEOTIDE SEQUENCE</scope>
    <source>
        <tissue evidence="15">Muscle</tissue>
    </source>
</reference>
<evidence type="ECO:0000256" key="6">
    <source>
        <dbReference type="ARBA" id="ARBA00022889"/>
    </source>
</evidence>
<keyword evidence="7 12" id="KW-1133">Transmembrane helix</keyword>
<feature type="compositionally biased region" description="Basic and acidic residues" evidence="11">
    <location>
        <begin position="2690"/>
        <end position="2699"/>
    </location>
</feature>
<keyword evidence="6" id="KW-0130">Cell adhesion</keyword>
<evidence type="ECO:0000256" key="2">
    <source>
        <dbReference type="ARBA" id="ARBA00022692"/>
    </source>
</evidence>
<sequence>MENQPLPLRAGRGRRRRERAVAAPGSAGRWLLLPLWLCLCGAGRCSGQVYNLSLAVDEGLPADTLVGDISAGLPPGEAHPGGFFLSEGNGESAVLADFHVHTDTGIIRTARPLDRERRARYSFVAATLRGEMVQVEIAVVDVNDHAPRFPRDSVCLNISELSPPGSAFRLPAARDPDSGRLSIQGYSLLPWDPKRPADGDQQEEGDDDGPSFQLRYWVPQETLDLILLRRLDRERAETHRLLVEAWDGGSPRRSGRLRVEIQVLDENDNAPAFGQSEYRARVREDAPAGSSLCRLLATDPDRGANGEVRYSLSRRQGDPSAASYFEVDGAQRAAPLAPAAGPRGARPPPPDRRGPRRRRPARGGHGPGGGGGARRERQRARHPPALPHRGRRQRLRGRPPGSLRGPSVRLGPGRRGGGGGGGRRGPGRRRRRRGVALSLQGGDGAFSLRPSGGGGGVYFLCVEGPLDRESRESYELLLVAVDSGDPPLSSQRALLLRVADLNDQAPVFAQPRYRAAVSEAASPGTVVLRLSASDADEAGSRNAQVRYALEDGQAPHGGALFSLDPLSGVLSTRAGLDREREAAWQLRVLAWDLGEPPLSAACLVSITVEDANDNEPVFQQAFYNASVAEHARPGHCFLQVKATDKDSGHFGHIEYSLYDGFHNHEKSKAFQVDLSSGCIWVSQDIDREEDPSTYDLLVKATDGGGLSAQAFVRIQIEDINDNHPVFHPVTYMTSISSHTQPGTEIINVIATDKDSGIYGVVTYELVPGQFSSLFTVDTSTGIVYLISSLSNVEHSNVQLTVSAQDGGGLWSTINAVVTIGIVPSVVAPAVFERSRYSFSIPEDALEGSAVGTVRVREPLNFLETITYRISSGDPHGRFSIDHQYGIIRINKQLDHEAHSHIVLTVQSQLGSSPVYSSAQVNVTVIDVNDNPPTFMVEMDHVNISQSTVPGTALYIAHAEDKDSGLNGAIRYAIVSNQTMAFTLDPVLGVLYLSRPLAVGEHIIYITAEDLGSPPLSSLLMLRVIIDEQKVHPVLTFENLVYQVEISEISSIGAIILQVQARKLDLHHDSGEVVYFLEQNRDSASFQIDSGTGVIYLRGLLDYEHTPVHSFRAFVTSPLDKVRQNASTSVIVNVIDENDNSPVFLHQDYFFEIEESSQPQGVIGAITAVDKDSGRNGQLSYFLLSDGNYFKINSNTGEIINWVALDYEQEAYHPLIVMVTDHGVPQRNATVTAYISVTDLNDNHPTFSQSPLHVKVLEGQPEGTLVATIFANDLDSGKNGIVLYSLLSEENLGHFQIDSSSGELRTTETLLYNWHSTYRMVVTAADQGVPPLQTQMAVLVEVIPFPKERAFSSQNIRHFVIPETFRPAQMLGSLKVPGLHPGGKWHFSISEEDSGIPFEINSATGELFLIKELDYETAPHYFFRVVVNNDLNHASQNNTFFLSIKVEDQNDHSPFFQNDFIVIGIEENVPIGTLVYTFNARDEDGSFFNSHLEYFIHSNGENPFLIHPSHGSLITAVPLDRETTQYVILTVSAVDQPVNLTDRRQSSLAARIVILDVNDNSPCFVSTPVAYIREDAEVGSLVHQIVAQDPDQGWNGEVTYHLLASNEDHPFVIEKTTGLLTTAFPLDREYQEYYNLTVVAFDGGTPALSTTQSLTITLLDINDETPVFTKAVYEASICENKLPGEVVLKVGATDKDSGINSLLHYEILPGPGSELFEINSDTGEITTVISLDRENQEIHTLKVLVQDGGSPVLFSTASVVFQVLDENDNIPKFLLPIYEVQIMENQEPSRVATVLAVDKDKGHNGTVQYKIVGGNVQGYFALHKTSGDLFTTHRLDRETVSTFVLIVESSDLGDPPRSSVAQLQIKVLDDNDNSPVFALNQYQTTVREDLGEGSVVLELFATDADEGPNGKVVYSLLGDTSRTFTINRVTGAVTVLKPLDRERQSQYFLKAVATDSGTLGPRSTSVTITVHVNDVNDNWPVFLQNPLKAYVSSQTPINQTIASVQASDADLGLNGAVNFRFVTPETEFELDPNTDQHRGTITLVEALDFEESIRIELLISVSDSVHQITEQLLILISDVNDNPPVFTQDAYQVVIPELSSLDIPVITLCAKDRDSEDNGKLSYRILSPSDAFSIDSQNGSLFLVKPLISQDRNSFIKLHIEASDNGNPPLTTLASVVIQIQDVNNCAPQFTMAAYNLSIPEDASFGERLFTFSADDCDGTLQNSYVEYSIIGGNGSATFHVENCISGPESMDKMVGNLVLRNVLDRERSLSYQLLILASDRGKPPLNSTATVSITVLDINDNSPVFTSLEYHVHVRENFPIGSHITSVSARDCDAGSNADITYSLISGNDEGHFRLDEKTGSLDLVRALDYEENKQFSLTVQASDGGLSVKNVAFAIVFISILDTNDYAPIFVFPSLDCGVHENLPPFSPVCTVSALDFDTGPYGDLSYSMQSLCLSSQGTPGNQDMFFLDPLTGEVRTKHVLDFEQQSKYCFIAQAKDKSDLTATVTVQVSIEGTDEYDPIFSQDQYWFDFPEKNEPGQLIGKVTASDYDGGLDGAIQYTLLKQSPFFSVNFSSGAVYLTRSFHRKRSSLKRIGEDTLELFIKAHSPKLDSKSSTCKVLVNISNTPESYSMLTAHVVSISIAVCTVAFLMFAISFAVLIVRCRQKDTANSNMKHEMPSAANLNLDNENQSPKDDRKSQIHETPTLAVGSIAEWLSLVGVRDRRDMSHPCRNSDSSGHGSAEGETAEDEEIKRINEHPCRKGSGSALSDRASRIPDSGIPRDSDQLSYQSGETDVVAFTQNLEAVQCFKDESGEIEGKDSDKTFCNKMMSQTLEKLGMKEKDILTDLTREYIFIPEGHISHYGSLATLVDSDEDLRGSYNWDYLLNWEPRFKPLASVFGDIAELEDKSMKTHSFPREKKSFVFPPPLITSIAQPGLKTVPPRMPTLLPGQTFKKYPRSPLIPHLKYPSSAMTPSFSPSLSLLTRQTPTASPVPSHPSLKGVCSGRPACDLATDEVQV</sequence>
<protein>
    <recommendedName>
        <fullName evidence="14">Cadherin domain-containing protein</fullName>
    </recommendedName>
</protein>
<dbReference type="FunFam" id="2.60.40.60:FF:000226">
    <property type="entry name" value="Dachsous, isoform B"/>
    <property type="match status" value="1"/>
</dbReference>
<accession>A0A9Q0XSM3</accession>
<evidence type="ECO:0000256" key="8">
    <source>
        <dbReference type="ARBA" id="ARBA00023136"/>
    </source>
</evidence>
<dbReference type="FunFam" id="2.60.40.60:FF:000101">
    <property type="entry name" value="FAT atypical cadherin 4"/>
    <property type="match status" value="1"/>
</dbReference>
<dbReference type="InterPro" id="IPR050971">
    <property type="entry name" value="Cadherin-domain_protein"/>
</dbReference>
<evidence type="ECO:0000259" key="14">
    <source>
        <dbReference type="PROSITE" id="PS50268"/>
    </source>
</evidence>
<dbReference type="PROSITE" id="PS50268">
    <property type="entry name" value="CADHERIN_2"/>
    <property type="match status" value="23"/>
</dbReference>
<dbReference type="GO" id="GO:0060429">
    <property type="term" value="P:epithelium development"/>
    <property type="evidence" value="ECO:0007669"/>
    <property type="project" value="UniProtKB-ARBA"/>
</dbReference>
<dbReference type="OrthoDB" id="6252479at2759"/>
<evidence type="ECO:0000256" key="9">
    <source>
        <dbReference type="ARBA" id="ARBA00023180"/>
    </source>
</evidence>
<feature type="domain" description="Cadherin" evidence="14">
    <location>
        <begin position="2086"/>
        <end position="2189"/>
    </location>
</feature>
<dbReference type="FunFam" id="2.60.40.60:FF:000140">
    <property type="entry name" value="Dachsous cadherin-related 1"/>
    <property type="match status" value="1"/>
</dbReference>
<keyword evidence="16" id="KW-1185">Reference proteome</keyword>
<evidence type="ECO:0000256" key="12">
    <source>
        <dbReference type="SAM" id="Phobius"/>
    </source>
</evidence>
<feature type="domain" description="Cadherin" evidence="14">
    <location>
        <begin position="83"/>
        <end position="149"/>
    </location>
</feature>
<dbReference type="GO" id="GO:0007156">
    <property type="term" value="P:homophilic cell adhesion via plasma membrane adhesion molecules"/>
    <property type="evidence" value="ECO:0007669"/>
    <property type="project" value="InterPro"/>
</dbReference>
<evidence type="ECO:0000256" key="3">
    <source>
        <dbReference type="ARBA" id="ARBA00022729"/>
    </source>
</evidence>
<feature type="domain" description="Cadherin" evidence="14">
    <location>
        <begin position="619"/>
        <end position="726"/>
    </location>
</feature>
<evidence type="ECO:0000256" key="5">
    <source>
        <dbReference type="ARBA" id="ARBA00022837"/>
    </source>
</evidence>
<dbReference type="SMART" id="SM00112">
    <property type="entry name" value="CA"/>
    <property type="match status" value="23"/>
</dbReference>
<feature type="domain" description="Cadherin" evidence="14">
    <location>
        <begin position="1877"/>
        <end position="1981"/>
    </location>
</feature>
<dbReference type="CDD" id="cd11304">
    <property type="entry name" value="Cadherin_repeat"/>
    <property type="match status" value="24"/>
</dbReference>
<gene>
    <name evidence="15" type="ORF">JRQ81_016634</name>
</gene>
<dbReference type="Gene3D" id="2.60.40.60">
    <property type="entry name" value="Cadherins"/>
    <property type="match status" value="24"/>
</dbReference>
<comment type="subcellular location">
    <subcellularLocation>
        <location evidence="1">Membrane</location>
    </subcellularLocation>
</comment>
<feature type="domain" description="Cadherin" evidence="14">
    <location>
        <begin position="2523"/>
        <end position="2632"/>
    </location>
</feature>
<dbReference type="GO" id="GO:0048729">
    <property type="term" value="P:tissue morphogenesis"/>
    <property type="evidence" value="ECO:0007669"/>
    <property type="project" value="UniProtKB-ARBA"/>
</dbReference>
<keyword evidence="8 12" id="KW-0472">Membrane</keyword>
<name>A0A9Q0XSM3_9SAUR</name>
<feature type="compositionally biased region" description="Low complexity" evidence="11">
    <location>
        <begin position="335"/>
        <end position="344"/>
    </location>
</feature>
<dbReference type="GO" id="GO:0005911">
    <property type="term" value="C:cell-cell junction"/>
    <property type="evidence" value="ECO:0007669"/>
    <property type="project" value="TreeGrafter"/>
</dbReference>
<evidence type="ECO:0000256" key="10">
    <source>
        <dbReference type="PROSITE-ProRule" id="PRU00043"/>
    </source>
</evidence>
<feature type="domain" description="Cadherin" evidence="14">
    <location>
        <begin position="1982"/>
        <end position="2085"/>
    </location>
</feature>
<dbReference type="PANTHER" id="PTHR24025">
    <property type="entry name" value="DESMOGLEIN FAMILY MEMBER"/>
    <property type="match status" value="1"/>
</dbReference>
<dbReference type="FunFam" id="2.60.40.60:FF:000255">
    <property type="entry name" value="protocadherin-23 isoform X2"/>
    <property type="match status" value="1"/>
</dbReference>
<feature type="compositionally biased region" description="Polar residues" evidence="11">
    <location>
        <begin position="2680"/>
        <end position="2689"/>
    </location>
</feature>
<dbReference type="InterPro" id="IPR002126">
    <property type="entry name" value="Cadherin-like_dom"/>
</dbReference>
<dbReference type="InterPro" id="IPR015919">
    <property type="entry name" value="Cadherin-like_sf"/>
</dbReference>
<feature type="domain" description="Cadherin" evidence="14">
    <location>
        <begin position="727"/>
        <end position="830"/>
    </location>
</feature>
<feature type="domain" description="Cadherin" evidence="14">
    <location>
        <begin position="274"/>
        <end position="508"/>
    </location>
</feature>
<keyword evidence="2 12" id="KW-0812">Transmembrane</keyword>
<dbReference type="FunFam" id="2.60.40.60:FF:000081">
    <property type="entry name" value="protocadherin Fat 4"/>
    <property type="match status" value="1"/>
</dbReference>
<comment type="caution">
    <text evidence="15">The sequence shown here is derived from an EMBL/GenBank/DDBJ whole genome shotgun (WGS) entry which is preliminary data.</text>
</comment>
<feature type="domain" description="Cadherin" evidence="14">
    <location>
        <begin position="1563"/>
        <end position="1667"/>
    </location>
</feature>
<dbReference type="FunFam" id="2.60.40.60:FF:000181">
    <property type="entry name" value="Predicted protein"/>
    <property type="match status" value="1"/>
</dbReference>
<evidence type="ECO:0000256" key="1">
    <source>
        <dbReference type="ARBA" id="ARBA00004370"/>
    </source>
</evidence>
<feature type="domain" description="Cadherin" evidence="14">
    <location>
        <begin position="1773"/>
        <end position="1876"/>
    </location>
</feature>
<feature type="domain" description="Cadherin" evidence="14">
    <location>
        <begin position="2306"/>
        <end position="2411"/>
    </location>
</feature>
<dbReference type="Proteomes" id="UP001142489">
    <property type="component" value="Unassembled WGS sequence"/>
</dbReference>
<feature type="domain" description="Cadherin" evidence="14">
    <location>
        <begin position="1247"/>
        <end position="1363"/>
    </location>
</feature>
<feature type="chain" id="PRO_5040336736" description="Cadherin domain-containing protein" evidence="13">
    <location>
        <begin position="48"/>
        <end position="3016"/>
    </location>
</feature>
<evidence type="ECO:0000256" key="4">
    <source>
        <dbReference type="ARBA" id="ARBA00022737"/>
    </source>
</evidence>
<dbReference type="FunFam" id="2.60.40.60:FF:000020">
    <property type="entry name" value="Dachsous cadherin-related 1b"/>
    <property type="match status" value="6"/>
</dbReference>
<feature type="compositionally biased region" description="Gly residues" evidence="11">
    <location>
        <begin position="413"/>
        <end position="424"/>
    </location>
</feature>
<feature type="domain" description="Cadherin" evidence="14">
    <location>
        <begin position="935"/>
        <end position="1034"/>
    </location>
</feature>
<dbReference type="InterPro" id="IPR027397">
    <property type="entry name" value="Catenin-bd_sf"/>
</dbReference>
<feature type="compositionally biased region" description="Gly residues" evidence="11">
    <location>
        <begin position="363"/>
        <end position="372"/>
    </location>
</feature>
<organism evidence="15 16">
    <name type="scientific">Phrynocephalus forsythii</name>
    <dbReference type="NCBI Taxonomy" id="171643"/>
    <lineage>
        <taxon>Eukaryota</taxon>
        <taxon>Metazoa</taxon>
        <taxon>Chordata</taxon>
        <taxon>Craniata</taxon>
        <taxon>Vertebrata</taxon>
        <taxon>Euteleostomi</taxon>
        <taxon>Lepidosauria</taxon>
        <taxon>Squamata</taxon>
        <taxon>Bifurcata</taxon>
        <taxon>Unidentata</taxon>
        <taxon>Episquamata</taxon>
        <taxon>Toxicofera</taxon>
        <taxon>Iguania</taxon>
        <taxon>Acrodonta</taxon>
        <taxon>Agamidae</taxon>
        <taxon>Agaminae</taxon>
        <taxon>Phrynocephalus</taxon>
    </lineage>
</organism>
<dbReference type="PROSITE" id="PS00232">
    <property type="entry name" value="CADHERIN_1"/>
    <property type="match status" value="9"/>
</dbReference>
<feature type="domain" description="Cadherin" evidence="14">
    <location>
        <begin position="1037"/>
        <end position="1143"/>
    </location>
</feature>
<feature type="region of interest" description="Disordered" evidence="11">
    <location>
        <begin position="185"/>
        <end position="212"/>
    </location>
</feature>
<feature type="domain" description="Cadherin" evidence="14">
    <location>
        <begin position="2420"/>
        <end position="2522"/>
    </location>
</feature>
<feature type="transmembrane region" description="Helical" evidence="12">
    <location>
        <begin position="2636"/>
        <end position="2660"/>
    </location>
</feature>
<dbReference type="Gene3D" id="4.10.900.10">
    <property type="entry name" value="TCF3-CBD (Catenin binding domain)"/>
    <property type="match status" value="1"/>
</dbReference>
<feature type="compositionally biased region" description="Acidic residues" evidence="11">
    <location>
        <begin position="200"/>
        <end position="209"/>
    </location>
</feature>
<keyword evidence="9" id="KW-0325">Glycoprotein</keyword>
<evidence type="ECO:0000256" key="13">
    <source>
        <dbReference type="SAM" id="SignalP"/>
    </source>
</evidence>